<organism evidence="6 7">
    <name type="scientific">Aurantimonas coralicida</name>
    <dbReference type="NCBI Taxonomy" id="182270"/>
    <lineage>
        <taxon>Bacteria</taxon>
        <taxon>Pseudomonadati</taxon>
        <taxon>Pseudomonadota</taxon>
        <taxon>Alphaproteobacteria</taxon>
        <taxon>Hyphomicrobiales</taxon>
        <taxon>Aurantimonadaceae</taxon>
        <taxon>Aurantimonas</taxon>
    </lineage>
</organism>
<dbReference type="PANTHER" id="PTHR30600">
    <property type="entry name" value="CYTOCHROME C PEROXIDASE-RELATED"/>
    <property type="match status" value="1"/>
</dbReference>
<dbReference type="InterPro" id="IPR009056">
    <property type="entry name" value="Cyt_c-like_dom"/>
</dbReference>
<accession>A0A9C9NFZ9</accession>
<feature type="domain" description="Cytochrome c" evidence="5">
    <location>
        <begin position="338"/>
        <end position="523"/>
    </location>
</feature>
<protein>
    <recommendedName>
        <fullName evidence="5">Cytochrome c domain-containing protein</fullName>
    </recommendedName>
</protein>
<dbReference type="SUPFAM" id="SSF46626">
    <property type="entry name" value="Cytochrome c"/>
    <property type="match status" value="1"/>
</dbReference>
<reference evidence="6" key="1">
    <citation type="journal article" date="2020" name="mSystems">
        <title>Genome- and Community-Level Interaction Insights into Carbon Utilization and Element Cycling Functions of Hydrothermarchaeota in Hydrothermal Sediment.</title>
        <authorList>
            <person name="Zhou Z."/>
            <person name="Liu Y."/>
            <person name="Xu W."/>
            <person name="Pan J."/>
            <person name="Luo Z.H."/>
            <person name="Li M."/>
        </authorList>
    </citation>
    <scope>NUCLEOTIDE SEQUENCE</scope>
    <source>
        <strain evidence="6">HyVt-347</strain>
    </source>
</reference>
<sequence>MTEVRRPTCPHPVFQNAALERSTEFRMKRTSHLILTPGAFCVMLIGPCLANAEETLVPVDQHELNALVENGQGAEAFARAFEAGDVLSEFSFTADQGVGANVGESRRFTRIPRADLNGPGEWATHFPSREGGANALSCLSCHNAPYANGGGGVAANVVLDPGHSGDPKQYLERNTTSLFALSVPQRLAEEMSIELELQRDDAQARACSNGSAVSSLSAKDVFFGTLVVTRTRVDPCVLDVDTTGIAGVDGDLVVKPFGWKGNHATLRAFTRGAAHNELGLQATELVGMQDGDFDGVINELSVGDVTALTVYMAALERPVSRLELAELGWATLSREETDAITAGKQQFAEIGCTSCHTPRMALNDPVFREPSGVKGFSEDLLPDGSVPAARGLTARTAISFDMRSDQPNNRVRLKDGRPYHMGALQTDPSGAAFAEWYSDLKRHDMGPGLADPSDPLGLGATMFLTRSLAGVGMSGPWLHDGRATTLNEAILAHGGEARAIRDTYATLPDQDRSDIVAFLENLIVFKANPTH</sequence>
<dbReference type="GO" id="GO:0004130">
    <property type="term" value="F:cytochrome-c peroxidase activity"/>
    <property type="evidence" value="ECO:0007669"/>
    <property type="project" value="TreeGrafter"/>
</dbReference>
<dbReference type="EMBL" id="DRGN01000157">
    <property type="protein sequence ID" value="HEU00866.1"/>
    <property type="molecule type" value="Genomic_DNA"/>
</dbReference>
<dbReference type="AlphaFoldDB" id="A0A9C9NFZ9"/>
<keyword evidence="3 4" id="KW-0408">Iron</keyword>
<dbReference type="InterPro" id="IPR010538">
    <property type="entry name" value="DHOR"/>
</dbReference>
<evidence type="ECO:0000313" key="7">
    <source>
        <dbReference type="Proteomes" id="UP000885680"/>
    </source>
</evidence>
<dbReference type="InterPro" id="IPR051395">
    <property type="entry name" value="Cytochrome_c_Peroxidase/MauG"/>
</dbReference>
<proteinExistence type="predicted"/>
<dbReference type="PROSITE" id="PS51007">
    <property type="entry name" value="CYTC"/>
    <property type="match status" value="1"/>
</dbReference>
<dbReference type="GO" id="GO:0020037">
    <property type="term" value="F:heme binding"/>
    <property type="evidence" value="ECO:0007669"/>
    <property type="project" value="InterPro"/>
</dbReference>
<name>A0A9C9NFZ9_9HYPH</name>
<evidence type="ECO:0000259" key="5">
    <source>
        <dbReference type="PROSITE" id="PS51007"/>
    </source>
</evidence>
<evidence type="ECO:0000313" key="6">
    <source>
        <dbReference type="EMBL" id="HEU00866.1"/>
    </source>
</evidence>
<evidence type="ECO:0000256" key="1">
    <source>
        <dbReference type="ARBA" id="ARBA00022617"/>
    </source>
</evidence>
<gene>
    <name evidence="6" type="ORF">ENH89_11025</name>
</gene>
<evidence type="ECO:0000256" key="2">
    <source>
        <dbReference type="ARBA" id="ARBA00022723"/>
    </source>
</evidence>
<keyword evidence="1 4" id="KW-0349">Heme</keyword>
<dbReference type="PANTHER" id="PTHR30600:SF4">
    <property type="entry name" value="CYTOCHROME C DOMAIN-CONTAINING PROTEIN"/>
    <property type="match status" value="1"/>
</dbReference>
<dbReference type="GO" id="GO:0009055">
    <property type="term" value="F:electron transfer activity"/>
    <property type="evidence" value="ECO:0007669"/>
    <property type="project" value="InterPro"/>
</dbReference>
<dbReference type="Pfam" id="PF06537">
    <property type="entry name" value="DHOR"/>
    <property type="match status" value="1"/>
</dbReference>
<evidence type="ECO:0000256" key="3">
    <source>
        <dbReference type="ARBA" id="ARBA00023004"/>
    </source>
</evidence>
<dbReference type="Proteomes" id="UP000885680">
    <property type="component" value="Unassembled WGS sequence"/>
</dbReference>
<comment type="caution">
    <text evidence="6">The sequence shown here is derived from an EMBL/GenBank/DDBJ whole genome shotgun (WGS) entry which is preliminary data.</text>
</comment>
<keyword evidence="2 4" id="KW-0479">Metal-binding</keyword>
<dbReference type="Gene3D" id="1.10.760.10">
    <property type="entry name" value="Cytochrome c-like domain"/>
    <property type="match status" value="1"/>
</dbReference>
<dbReference type="GO" id="GO:0046872">
    <property type="term" value="F:metal ion binding"/>
    <property type="evidence" value="ECO:0007669"/>
    <property type="project" value="UniProtKB-KW"/>
</dbReference>
<dbReference type="InterPro" id="IPR036909">
    <property type="entry name" value="Cyt_c-like_dom_sf"/>
</dbReference>
<evidence type="ECO:0000256" key="4">
    <source>
        <dbReference type="PROSITE-ProRule" id="PRU00433"/>
    </source>
</evidence>